<gene>
    <name evidence="1" type="ORF">FKZ61_18970</name>
</gene>
<dbReference type="RefSeq" id="WP_141611737.1">
    <property type="nucleotide sequence ID" value="NZ_VIGC02000030.1"/>
</dbReference>
<dbReference type="AlphaFoldDB" id="A0A540VB00"/>
<dbReference type="InParanoid" id="A0A540VB00"/>
<evidence type="ECO:0000313" key="2">
    <source>
        <dbReference type="Proteomes" id="UP000317371"/>
    </source>
</evidence>
<organism evidence="1 2">
    <name type="scientific">Litorilinea aerophila</name>
    <dbReference type="NCBI Taxonomy" id="1204385"/>
    <lineage>
        <taxon>Bacteria</taxon>
        <taxon>Bacillati</taxon>
        <taxon>Chloroflexota</taxon>
        <taxon>Caldilineae</taxon>
        <taxon>Caldilineales</taxon>
        <taxon>Caldilineaceae</taxon>
        <taxon>Litorilinea</taxon>
    </lineage>
</organism>
<accession>A0A540VB00</accession>
<comment type="caution">
    <text evidence="1">The sequence shown here is derived from an EMBL/GenBank/DDBJ whole genome shotgun (WGS) entry which is preliminary data.</text>
</comment>
<dbReference type="EMBL" id="VIGC01000030">
    <property type="protein sequence ID" value="TQE93938.1"/>
    <property type="molecule type" value="Genomic_DNA"/>
</dbReference>
<proteinExistence type="predicted"/>
<sequence length="87" mass="9903">MFLLPNHLGLLAALQEEYQKERLREAERERLIRAVERAQRPERGPGLSRRMAHWTGQRLVGLGLRLQHYGTGAQVGCPPLAKVPEQP</sequence>
<name>A0A540VB00_9CHLR</name>
<keyword evidence="2" id="KW-1185">Reference proteome</keyword>
<protein>
    <submittedName>
        <fullName evidence="1">Uncharacterized protein</fullName>
    </submittedName>
</protein>
<dbReference type="Proteomes" id="UP000317371">
    <property type="component" value="Unassembled WGS sequence"/>
</dbReference>
<reference evidence="1 2" key="1">
    <citation type="submission" date="2019-06" db="EMBL/GenBank/DDBJ databases">
        <title>Genome sequence of Litorilinea aerophila BAA-2444.</title>
        <authorList>
            <person name="Maclea K.S."/>
            <person name="Maurais E.G."/>
            <person name="Iannazzi L.C."/>
        </authorList>
    </citation>
    <scope>NUCLEOTIDE SEQUENCE [LARGE SCALE GENOMIC DNA]</scope>
    <source>
        <strain evidence="1 2">ATCC BAA-2444</strain>
    </source>
</reference>
<evidence type="ECO:0000313" key="1">
    <source>
        <dbReference type="EMBL" id="TQE93938.1"/>
    </source>
</evidence>